<gene>
    <name evidence="4" type="ORF">WDU96_01430</name>
</gene>
<dbReference type="Gene3D" id="2.40.260.10">
    <property type="entry name" value="Sortase"/>
    <property type="match status" value="1"/>
</dbReference>
<keyword evidence="3" id="KW-1133">Transmembrane helix</keyword>
<accession>A0ABU8LPR4</accession>
<dbReference type="InterPro" id="IPR005754">
    <property type="entry name" value="Sortase"/>
</dbReference>
<dbReference type="Proteomes" id="UP001368654">
    <property type="component" value="Unassembled WGS sequence"/>
</dbReference>
<reference evidence="4 5" key="1">
    <citation type="submission" date="2024-02" db="EMBL/GenBank/DDBJ databases">
        <authorList>
            <person name="Saticioglu I.B."/>
        </authorList>
    </citation>
    <scope>NUCLEOTIDE SEQUENCE [LARGE SCALE GENOMIC DNA]</scope>
    <source>
        <strain evidence="4 5">Mu-86</strain>
    </source>
</reference>
<dbReference type="InterPro" id="IPR023365">
    <property type="entry name" value="Sortase_dom-sf"/>
</dbReference>
<dbReference type="RefSeq" id="WP_337336699.1">
    <property type="nucleotide sequence ID" value="NZ_JBBDGL010000001.1"/>
</dbReference>
<protein>
    <submittedName>
        <fullName evidence="4">Class E sortase</fullName>
    </submittedName>
</protein>
<comment type="caution">
    <text evidence="4">The sequence shown here is derived from an EMBL/GenBank/DDBJ whole genome shotgun (WGS) entry which is preliminary data.</text>
</comment>
<feature type="region of interest" description="Disordered" evidence="2">
    <location>
        <begin position="80"/>
        <end position="104"/>
    </location>
</feature>
<name>A0ABU8LPR4_9MICO</name>
<dbReference type="InterPro" id="IPR053465">
    <property type="entry name" value="Sortase_Class_E"/>
</dbReference>
<dbReference type="InterPro" id="IPR042003">
    <property type="entry name" value="Sortase_E"/>
</dbReference>
<dbReference type="CDD" id="cd05830">
    <property type="entry name" value="Sortase_E"/>
    <property type="match status" value="1"/>
</dbReference>
<dbReference type="Pfam" id="PF04203">
    <property type="entry name" value="Sortase"/>
    <property type="match status" value="1"/>
</dbReference>
<sequence>MSEAAFFDTNASADGLRDRSRRAPKKRPRATFLGVVGEILITLGAVTLLFVAWQLWIGDIIYGAERNAAGQELSEQWAQEYEPPATTPTPSEDGDDAPSTADPVILSEPADGEIFANMYVPRFGDDYVVPIAGGVTRETTLDPIGIGHYPGTAMPGEEGNFAVAAHRTTYGAPFNAIADLHVGDAIVVEVEEGWYTYRFRTLEYVTPSEVEVLLPVPQAPDVPAGGNYITMTSCSPMYSLAERIVGYGLFESFTPRSEGPPTSLTEGV</sequence>
<evidence type="ECO:0000256" key="1">
    <source>
        <dbReference type="ARBA" id="ARBA00022801"/>
    </source>
</evidence>
<evidence type="ECO:0000313" key="4">
    <source>
        <dbReference type="EMBL" id="MEJ1154258.1"/>
    </source>
</evidence>
<evidence type="ECO:0000256" key="3">
    <source>
        <dbReference type="SAM" id="Phobius"/>
    </source>
</evidence>
<dbReference type="SUPFAM" id="SSF63817">
    <property type="entry name" value="Sortase"/>
    <property type="match status" value="1"/>
</dbReference>
<evidence type="ECO:0000313" key="5">
    <source>
        <dbReference type="Proteomes" id="UP001368654"/>
    </source>
</evidence>
<keyword evidence="1" id="KW-0378">Hydrolase</keyword>
<keyword evidence="3" id="KW-0812">Transmembrane</keyword>
<feature type="transmembrane region" description="Helical" evidence="3">
    <location>
        <begin position="30"/>
        <end position="56"/>
    </location>
</feature>
<organism evidence="4 5">
    <name type="scientific">Microbacterium marmarense</name>
    <dbReference type="NCBI Taxonomy" id="3122051"/>
    <lineage>
        <taxon>Bacteria</taxon>
        <taxon>Bacillati</taxon>
        <taxon>Actinomycetota</taxon>
        <taxon>Actinomycetes</taxon>
        <taxon>Micrococcales</taxon>
        <taxon>Microbacteriaceae</taxon>
        <taxon>Microbacterium</taxon>
    </lineage>
</organism>
<dbReference type="EMBL" id="JBBDGL010000001">
    <property type="protein sequence ID" value="MEJ1154258.1"/>
    <property type="molecule type" value="Genomic_DNA"/>
</dbReference>
<keyword evidence="3" id="KW-0472">Membrane</keyword>
<keyword evidence="5" id="KW-1185">Reference proteome</keyword>
<dbReference type="NCBIfam" id="TIGR01076">
    <property type="entry name" value="sortase_fam"/>
    <property type="match status" value="1"/>
</dbReference>
<evidence type="ECO:0000256" key="2">
    <source>
        <dbReference type="SAM" id="MobiDB-lite"/>
    </source>
</evidence>
<proteinExistence type="predicted"/>
<dbReference type="NCBIfam" id="NF033747">
    <property type="entry name" value="class_E_sortase"/>
    <property type="match status" value="1"/>
</dbReference>